<dbReference type="InterPro" id="IPR023696">
    <property type="entry name" value="Ureohydrolase_dom_sf"/>
</dbReference>
<evidence type="ECO:0000259" key="2">
    <source>
        <dbReference type="Pfam" id="PF00850"/>
    </source>
</evidence>
<dbReference type="InterPro" id="IPR044150">
    <property type="entry name" value="HDAC_classIV"/>
</dbReference>
<dbReference type="EMBL" id="CP000595">
    <property type="protein sequence ID" value="ABO99879.1"/>
    <property type="molecule type" value="Genomic_DNA"/>
</dbReference>
<dbReference type="InterPro" id="IPR000286">
    <property type="entry name" value="HDACs"/>
</dbReference>
<dbReference type="PRINTS" id="PR01270">
    <property type="entry name" value="HDASUPER"/>
</dbReference>
<keyword evidence="1" id="KW-0378">Hydrolase</keyword>
<dbReference type="GeneID" id="5005865"/>
<proteinExistence type="predicted"/>
<dbReference type="KEGG" id="olu:OSTLU_40681"/>
<dbReference type="InterPro" id="IPR023801">
    <property type="entry name" value="His_deacetylse_dom"/>
</dbReference>
<dbReference type="CDD" id="cd09993">
    <property type="entry name" value="HDAC_classIV"/>
    <property type="match status" value="1"/>
</dbReference>
<dbReference type="Gramene" id="ABO99879">
    <property type="protein sequence ID" value="ABO99879"/>
    <property type="gene ID" value="OSTLU_40681"/>
</dbReference>
<dbReference type="OMA" id="DGFCIFN"/>
<evidence type="ECO:0000313" key="3">
    <source>
        <dbReference type="EMBL" id="ABO99879.1"/>
    </source>
</evidence>
<feature type="domain" description="Histone deacetylase" evidence="2">
    <location>
        <begin position="38"/>
        <end position="305"/>
    </location>
</feature>
<dbReference type="GO" id="GO:0016787">
    <property type="term" value="F:hydrolase activity"/>
    <property type="evidence" value="ECO:0007669"/>
    <property type="project" value="UniProtKB-KW"/>
</dbReference>
<dbReference type="STRING" id="436017.A4S898"/>
<dbReference type="GO" id="GO:0004407">
    <property type="term" value="F:histone deacetylase activity"/>
    <property type="evidence" value="ECO:0007669"/>
    <property type="project" value="InterPro"/>
</dbReference>
<dbReference type="Proteomes" id="UP000001568">
    <property type="component" value="Chromosome 15"/>
</dbReference>
<evidence type="ECO:0000313" key="4">
    <source>
        <dbReference type="Proteomes" id="UP000001568"/>
    </source>
</evidence>
<protein>
    <recommendedName>
        <fullName evidence="2">Histone deacetylase domain-containing protein</fullName>
    </recommendedName>
</protein>
<dbReference type="OrthoDB" id="437693at2759"/>
<accession>A4S898</accession>
<dbReference type="SUPFAM" id="SSF52768">
    <property type="entry name" value="Arginase/deacetylase"/>
    <property type="match status" value="1"/>
</dbReference>
<dbReference type="HOGENOM" id="CLU_007727_1_0_1"/>
<dbReference type="GO" id="GO:0040029">
    <property type="term" value="P:epigenetic regulation of gene expression"/>
    <property type="evidence" value="ECO:0007669"/>
    <property type="project" value="TreeGrafter"/>
</dbReference>
<dbReference type="PANTHER" id="PTHR10625">
    <property type="entry name" value="HISTONE DEACETYLASE HDAC1-RELATED"/>
    <property type="match status" value="1"/>
</dbReference>
<dbReference type="AlphaFoldDB" id="A4S898"/>
<dbReference type="PANTHER" id="PTHR10625:SF32">
    <property type="entry name" value="HISTONE DEACETYLASE"/>
    <property type="match status" value="1"/>
</dbReference>
<dbReference type="RefSeq" id="XP_001421586.1">
    <property type="nucleotide sequence ID" value="XM_001421549.1"/>
</dbReference>
<dbReference type="Gene3D" id="3.40.800.20">
    <property type="entry name" value="Histone deacetylase domain"/>
    <property type="match status" value="1"/>
</dbReference>
<reference evidence="3 4" key="1">
    <citation type="journal article" date="2007" name="Proc. Natl. Acad. Sci. U.S.A.">
        <title>The tiny eukaryote Ostreococcus provides genomic insights into the paradox of plankton speciation.</title>
        <authorList>
            <person name="Palenik B."/>
            <person name="Grimwood J."/>
            <person name="Aerts A."/>
            <person name="Rouze P."/>
            <person name="Salamov A."/>
            <person name="Putnam N."/>
            <person name="Dupont C."/>
            <person name="Jorgensen R."/>
            <person name="Derelle E."/>
            <person name="Rombauts S."/>
            <person name="Zhou K."/>
            <person name="Otillar R."/>
            <person name="Merchant S.S."/>
            <person name="Podell S."/>
            <person name="Gaasterland T."/>
            <person name="Napoli C."/>
            <person name="Gendler K."/>
            <person name="Manuell A."/>
            <person name="Tai V."/>
            <person name="Vallon O."/>
            <person name="Piganeau G."/>
            <person name="Jancek S."/>
            <person name="Heijde M."/>
            <person name="Jabbari K."/>
            <person name="Bowler C."/>
            <person name="Lohr M."/>
            <person name="Robbens S."/>
            <person name="Werner G."/>
            <person name="Dubchak I."/>
            <person name="Pazour G.J."/>
            <person name="Ren Q."/>
            <person name="Paulsen I."/>
            <person name="Delwiche C."/>
            <person name="Schmutz J."/>
            <person name="Rokhsar D."/>
            <person name="Van de Peer Y."/>
            <person name="Moreau H."/>
            <person name="Grigoriev I.V."/>
        </authorList>
    </citation>
    <scope>NUCLEOTIDE SEQUENCE [LARGE SCALE GENOMIC DNA]</scope>
    <source>
        <strain evidence="3 4">CCE9901</strain>
    </source>
</reference>
<gene>
    <name evidence="3" type="primary">HDA3502</name>
    <name evidence="3" type="ORF">OSTLU_40681</name>
</gene>
<dbReference type="Pfam" id="PF00850">
    <property type="entry name" value="Hist_deacetyl"/>
    <property type="match status" value="1"/>
</dbReference>
<keyword evidence="4" id="KW-1185">Reference proteome</keyword>
<evidence type="ECO:0000256" key="1">
    <source>
        <dbReference type="ARBA" id="ARBA00022801"/>
    </source>
</evidence>
<dbReference type="InterPro" id="IPR037138">
    <property type="entry name" value="His_deacetylse_dom_sf"/>
</dbReference>
<sequence>MVHHSATRHAPGANGAVPVVHHASYSKPVMPRGHRFPMTVFQRVHDILREEGVIARGQTNCFVPGRAPSVDELCRAHDEDYVRDVRASALDAKREREIGLPWSDALVERTLMEVSGTMLTVDLAMKVGLCVNTAGGTHHAHRDRGSGFCIVNDLAVSALRAIDSGAVSRVMIIDLDVHQGDGTAAILANEPGVFTFSAHAKSNFPARKQQSTRDVELPRGMTDDAYMAVVAAAMRESLEDFRPELVIYDAGVDVTSNDTLGHLDLTVEGLYRRERMVMDTVLGAGIPLAGVVGGGYSPDIDELASRHAVLHRVAREMFVDHGL</sequence>
<name>A4S898_OSTLU</name>
<organism evidence="3 4">
    <name type="scientific">Ostreococcus lucimarinus (strain CCE9901)</name>
    <dbReference type="NCBI Taxonomy" id="436017"/>
    <lineage>
        <taxon>Eukaryota</taxon>
        <taxon>Viridiplantae</taxon>
        <taxon>Chlorophyta</taxon>
        <taxon>Mamiellophyceae</taxon>
        <taxon>Mamiellales</taxon>
        <taxon>Bathycoccaceae</taxon>
        <taxon>Ostreococcus</taxon>
    </lineage>
</organism>
<dbReference type="eggNOG" id="KOG1344">
    <property type="taxonomic scope" value="Eukaryota"/>
</dbReference>